<evidence type="ECO:0000259" key="1">
    <source>
        <dbReference type="PROSITE" id="PS51094"/>
    </source>
</evidence>
<dbReference type="Pfam" id="PF00359">
    <property type="entry name" value="PTS_EIIA_2"/>
    <property type="match status" value="1"/>
</dbReference>
<dbReference type="CDD" id="cd00211">
    <property type="entry name" value="PTS_IIA_fru"/>
    <property type="match status" value="1"/>
</dbReference>
<dbReference type="InterPro" id="IPR016152">
    <property type="entry name" value="PTrfase/Anion_transptr"/>
</dbReference>
<keyword evidence="2" id="KW-0813">Transport</keyword>
<gene>
    <name evidence="2" type="ORF">H8695_07865</name>
</gene>
<proteinExistence type="predicted"/>
<sequence length="156" mass="17301">MGEAILFDRDLVVCDMEASSDTEIFERAAALLRERGLVKDSFFDAICEREQSYPTGVPVGEVNVAIPHVESSHVNASAVLAITLKELVPFSSMVDKEQKIGVGLVFILVLQNGKMHLTMLQNLMKIVQSPETISALRAEHDPARVYEMLRPYVLAE</sequence>
<name>A0A926HU68_9FIRM</name>
<keyword evidence="3" id="KW-1185">Reference proteome</keyword>
<feature type="domain" description="PTS EIIA type-2" evidence="1">
    <location>
        <begin position="5"/>
        <end position="152"/>
    </location>
</feature>
<dbReference type="PANTHER" id="PTHR47738:SF3">
    <property type="entry name" value="PHOSPHOTRANSFERASE SYSTEM MANNITOL_FRUCTOSE-SPECIFIC IIA DOMAIN CONTAINING PROTEIN"/>
    <property type="match status" value="1"/>
</dbReference>
<dbReference type="RefSeq" id="WP_249300440.1">
    <property type="nucleotide sequence ID" value="NZ_JACRSP010000003.1"/>
</dbReference>
<protein>
    <submittedName>
        <fullName evidence="2">PTS sugar transporter subunit IIA</fullName>
    </submittedName>
</protein>
<dbReference type="SUPFAM" id="SSF55804">
    <property type="entry name" value="Phoshotransferase/anion transport protein"/>
    <property type="match status" value="1"/>
</dbReference>
<accession>A0A926HU68</accession>
<dbReference type="Proteomes" id="UP000620366">
    <property type="component" value="Unassembled WGS sequence"/>
</dbReference>
<comment type="caution">
    <text evidence="2">The sequence shown here is derived from an EMBL/GenBank/DDBJ whole genome shotgun (WGS) entry which is preliminary data.</text>
</comment>
<dbReference type="InterPro" id="IPR051541">
    <property type="entry name" value="PTS_SugarTrans_NitroReg"/>
</dbReference>
<dbReference type="EMBL" id="JACRSP010000003">
    <property type="protein sequence ID" value="MBC8536599.1"/>
    <property type="molecule type" value="Genomic_DNA"/>
</dbReference>
<dbReference type="InterPro" id="IPR002178">
    <property type="entry name" value="PTS_EIIA_type-2_dom"/>
</dbReference>
<reference evidence="2" key="1">
    <citation type="submission" date="2020-08" db="EMBL/GenBank/DDBJ databases">
        <title>Genome public.</title>
        <authorList>
            <person name="Liu C."/>
            <person name="Sun Q."/>
        </authorList>
    </citation>
    <scope>NUCLEOTIDE SEQUENCE</scope>
    <source>
        <strain evidence="2">BX7</strain>
    </source>
</reference>
<dbReference type="AlphaFoldDB" id="A0A926HU68"/>
<dbReference type="PANTHER" id="PTHR47738">
    <property type="entry name" value="PTS SYSTEM FRUCTOSE-LIKE EIIA COMPONENT-RELATED"/>
    <property type="match status" value="1"/>
</dbReference>
<evidence type="ECO:0000313" key="3">
    <source>
        <dbReference type="Proteomes" id="UP000620366"/>
    </source>
</evidence>
<keyword evidence="2" id="KW-0762">Sugar transport</keyword>
<dbReference type="Gene3D" id="3.40.930.10">
    <property type="entry name" value="Mannitol-specific EII, Chain A"/>
    <property type="match status" value="1"/>
</dbReference>
<organism evidence="2 3">
    <name type="scientific">Feifania hominis</name>
    <dbReference type="NCBI Taxonomy" id="2763660"/>
    <lineage>
        <taxon>Bacteria</taxon>
        <taxon>Bacillati</taxon>
        <taxon>Bacillota</taxon>
        <taxon>Clostridia</taxon>
        <taxon>Eubacteriales</taxon>
        <taxon>Feifaniaceae</taxon>
        <taxon>Feifania</taxon>
    </lineage>
</organism>
<dbReference type="PROSITE" id="PS51094">
    <property type="entry name" value="PTS_EIIA_TYPE_2"/>
    <property type="match status" value="1"/>
</dbReference>
<evidence type="ECO:0000313" key="2">
    <source>
        <dbReference type="EMBL" id="MBC8536599.1"/>
    </source>
</evidence>